<protein>
    <submittedName>
        <fullName evidence="1">Uncharacterized protein</fullName>
    </submittedName>
</protein>
<evidence type="ECO:0000313" key="2">
    <source>
        <dbReference type="Proteomes" id="UP001163321"/>
    </source>
</evidence>
<organism evidence="1 2">
    <name type="scientific">Peronosclerospora sorghi</name>
    <dbReference type="NCBI Taxonomy" id="230839"/>
    <lineage>
        <taxon>Eukaryota</taxon>
        <taxon>Sar</taxon>
        <taxon>Stramenopiles</taxon>
        <taxon>Oomycota</taxon>
        <taxon>Peronosporomycetes</taxon>
        <taxon>Peronosporales</taxon>
        <taxon>Peronosporaceae</taxon>
        <taxon>Peronosclerospora</taxon>
    </lineage>
</organism>
<reference evidence="1 2" key="1">
    <citation type="journal article" date="2022" name="bioRxiv">
        <title>The genome of the oomycete Peronosclerospora sorghi, a cosmopolitan pathogen of maize and sorghum, is inflated with dispersed pseudogenes.</title>
        <authorList>
            <person name="Fletcher K."/>
            <person name="Martin F."/>
            <person name="Isakeit T."/>
            <person name="Cavanaugh K."/>
            <person name="Magill C."/>
            <person name="Michelmore R."/>
        </authorList>
    </citation>
    <scope>NUCLEOTIDE SEQUENCE [LARGE SCALE GENOMIC DNA]</scope>
    <source>
        <strain evidence="1">P6</strain>
    </source>
</reference>
<sequence>MYVRTSLKITCRLRNINFPQEHQSPRLKRKLQPRCPHQVYLPHLILFLSISWALVLEFSEVHFDALRFPLCFS</sequence>
<gene>
    <name evidence="1" type="ORF">PsorP6_015157</name>
</gene>
<dbReference type="EMBL" id="CM047586">
    <property type="protein sequence ID" value="KAI9909370.1"/>
    <property type="molecule type" value="Genomic_DNA"/>
</dbReference>
<keyword evidence="2" id="KW-1185">Reference proteome</keyword>
<dbReference type="Proteomes" id="UP001163321">
    <property type="component" value="Chromosome 7"/>
</dbReference>
<name>A0ACC0VS34_9STRA</name>
<accession>A0ACC0VS34</accession>
<proteinExistence type="predicted"/>
<evidence type="ECO:0000313" key="1">
    <source>
        <dbReference type="EMBL" id="KAI9909370.1"/>
    </source>
</evidence>
<comment type="caution">
    <text evidence="1">The sequence shown here is derived from an EMBL/GenBank/DDBJ whole genome shotgun (WGS) entry which is preliminary data.</text>
</comment>